<protein>
    <submittedName>
        <fullName evidence="1">Serine acetyltransferase</fullName>
        <ecNumber evidence="1">2.3.1.30</ecNumber>
    </submittedName>
</protein>
<keyword evidence="1" id="KW-0012">Acyltransferase</keyword>
<accession>A0A1E3AA50</accession>
<comment type="caution">
    <text evidence="1">The sequence shown here is derived from an EMBL/GenBank/DDBJ whole genome shotgun (WGS) entry which is preliminary data.</text>
</comment>
<dbReference type="GO" id="GO:0009001">
    <property type="term" value="F:serine O-acetyltransferase activity"/>
    <property type="evidence" value="ECO:0007669"/>
    <property type="project" value="UniProtKB-EC"/>
</dbReference>
<gene>
    <name evidence="1" type="primary">cysE_1</name>
    <name evidence="1" type="ORF">BEI61_01487</name>
</gene>
<dbReference type="AlphaFoldDB" id="A0A1E3AA50"/>
<name>A0A1E3AA50_9FIRM</name>
<organism evidence="1 2">
    <name type="scientific">Eisenbergiella tayi</name>
    <dbReference type="NCBI Taxonomy" id="1432052"/>
    <lineage>
        <taxon>Bacteria</taxon>
        <taxon>Bacillati</taxon>
        <taxon>Bacillota</taxon>
        <taxon>Clostridia</taxon>
        <taxon>Lachnospirales</taxon>
        <taxon>Lachnospiraceae</taxon>
        <taxon>Eisenbergiella</taxon>
    </lineage>
</organism>
<evidence type="ECO:0000313" key="1">
    <source>
        <dbReference type="EMBL" id="ODM05598.1"/>
    </source>
</evidence>
<sequence length="195" mass="21760">MIRNKKELKEYLAYEKALYFGGGNGSYLRAWLLRSKFYRIWQYLRTLRHAEYHKNRISGGTYSGKINSLWDKMAFFWYHRRKYVLGNRLGFEIPENCFEKGLLIYHIAPIVVNEDARIGEDCCITGNFCVGNTGAGTKSPVLGKGITAGWGSSVIGDVRIADGVTIGAGCVVVCDVMQEGVSVAGVPGKVLHLRE</sequence>
<dbReference type="EMBL" id="MCGH01000002">
    <property type="protein sequence ID" value="ODM05598.1"/>
    <property type="molecule type" value="Genomic_DNA"/>
</dbReference>
<dbReference type="PANTHER" id="PTHR42811">
    <property type="entry name" value="SERINE ACETYLTRANSFERASE"/>
    <property type="match status" value="1"/>
</dbReference>
<reference evidence="1 2" key="1">
    <citation type="submission" date="2016-07" db="EMBL/GenBank/DDBJ databases">
        <title>Characterization of isolates of Eisenbergiella tayi derived from blood cultures, using whole genome sequencing.</title>
        <authorList>
            <person name="Burdz T."/>
            <person name="Wiebe D."/>
            <person name="Huynh C."/>
            <person name="Bernard K."/>
        </authorList>
    </citation>
    <scope>NUCLEOTIDE SEQUENCE [LARGE SCALE GENOMIC DNA]</scope>
    <source>
        <strain evidence="1 2">NML 110608</strain>
    </source>
</reference>
<proteinExistence type="predicted"/>
<dbReference type="InterPro" id="IPR011004">
    <property type="entry name" value="Trimer_LpxA-like_sf"/>
</dbReference>
<dbReference type="Proteomes" id="UP000094067">
    <property type="component" value="Unassembled WGS sequence"/>
</dbReference>
<keyword evidence="1" id="KW-0808">Transferase</keyword>
<dbReference type="Gene3D" id="2.160.10.10">
    <property type="entry name" value="Hexapeptide repeat proteins"/>
    <property type="match status" value="1"/>
</dbReference>
<dbReference type="RefSeq" id="WP_069151808.1">
    <property type="nucleotide sequence ID" value="NZ_MCGH01000002.1"/>
</dbReference>
<dbReference type="SUPFAM" id="SSF51161">
    <property type="entry name" value="Trimeric LpxA-like enzymes"/>
    <property type="match status" value="1"/>
</dbReference>
<evidence type="ECO:0000313" key="2">
    <source>
        <dbReference type="Proteomes" id="UP000094067"/>
    </source>
</evidence>
<dbReference type="PATRIC" id="fig|1432052.4.peg.1669"/>
<dbReference type="EC" id="2.3.1.30" evidence="1"/>